<dbReference type="Gene3D" id="3.40.190.10">
    <property type="entry name" value="Periplasmic binding protein-like II"/>
    <property type="match status" value="2"/>
</dbReference>
<name>A0A1G7MP39_9FIRM</name>
<dbReference type="PANTHER" id="PTHR30024">
    <property type="entry name" value="ALIPHATIC SULFONATES-BINDING PROTEIN-RELATED"/>
    <property type="match status" value="1"/>
</dbReference>
<keyword evidence="8" id="KW-1185">Reference proteome</keyword>
<evidence type="ECO:0000259" key="6">
    <source>
        <dbReference type="SMART" id="SM00062"/>
    </source>
</evidence>
<dbReference type="STRING" id="1123285.SAMN05660235_02228"/>
<dbReference type="Proteomes" id="UP000243333">
    <property type="component" value="Unassembled WGS sequence"/>
</dbReference>
<dbReference type="NCBIfam" id="TIGR01728">
    <property type="entry name" value="SsuA_fam"/>
    <property type="match status" value="1"/>
</dbReference>
<evidence type="ECO:0000313" key="7">
    <source>
        <dbReference type="EMBL" id="SDF62869.1"/>
    </source>
</evidence>
<dbReference type="EMBL" id="FNBU01000018">
    <property type="protein sequence ID" value="SDF62869.1"/>
    <property type="molecule type" value="Genomic_DNA"/>
</dbReference>
<gene>
    <name evidence="7" type="ORF">SAMN05660235_02228</name>
</gene>
<dbReference type="OrthoDB" id="9815602at2"/>
<dbReference type="AlphaFoldDB" id="A0A1G7MP39"/>
<feature type="signal peptide" evidence="5">
    <location>
        <begin position="1"/>
        <end position="20"/>
    </location>
</feature>
<evidence type="ECO:0000256" key="2">
    <source>
        <dbReference type="ARBA" id="ARBA00010742"/>
    </source>
</evidence>
<dbReference type="GO" id="GO:0016020">
    <property type="term" value="C:membrane"/>
    <property type="evidence" value="ECO:0007669"/>
    <property type="project" value="InterPro"/>
</dbReference>
<dbReference type="SMART" id="SM00062">
    <property type="entry name" value="PBPb"/>
    <property type="match status" value="1"/>
</dbReference>
<organism evidence="7 8">
    <name type="scientific">Sporolituus thermophilus DSM 23256</name>
    <dbReference type="NCBI Taxonomy" id="1123285"/>
    <lineage>
        <taxon>Bacteria</taxon>
        <taxon>Bacillati</taxon>
        <taxon>Bacillota</taxon>
        <taxon>Negativicutes</taxon>
        <taxon>Selenomonadales</taxon>
        <taxon>Sporomusaceae</taxon>
        <taxon>Sporolituus</taxon>
    </lineage>
</organism>
<dbReference type="InterPro" id="IPR015168">
    <property type="entry name" value="SsuA/THI5"/>
</dbReference>
<dbReference type="RefSeq" id="WP_093690877.1">
    <property type="nucleotide sequence ID" value="NZ_FNBU01000018.1"/>
</dbReference>
<evidence type="ECO:0000256" key="5">
    <source>
        <dbReference type="SAM" id="SignalP"/>
    </source>
</evidence>
<evidence type="ECO:0000256" key="3">
    <source>
        <dbReference type="ARBA" id="ARBA00022448"/>
    </source>
</evidence>
<protein>
    <submittedName>
        <fullName evidence="7">NitT/TauT family transport system substrate-binding protein</fullName>
    </submittedName>
</protein>
<dbReference type="GO" id="GO:0042626">
    <property type="term" value="F:ATPase-coupled transmembrane transporter activity"/>
    <property type="evidence" value="ECO:0007669"/>
    <property type="project" value="InterPro"/>
</dbReference>
<dbReference type="InterPro" id="IPR010067">
    <property type="entry name" value="ABC_SsuA_sub-bd"/>
</dbReference>
<sequence length="336" mass="35968">MRKKVVALLLAAVMVAVLVAGCGSTNKPAAQQPAAKEPIKIALPTFTGYGPLLVAKEKGFFKNKGLDVEIQIIDGLGERKQALMANKIHGMATALDVSVTMAGDGVPIKILWAFDTSNGADGILVKNNKGISSVADLKGKEIALPEAATSHFFLLNVLDKAGMSDKDVKIVNMTAGEAGAAFVAGKVDAAVTWEPWLTKGAKADGKVLASTKDLPGIIVDVVFLREDFVKAHPDQVQAFVAALKEATDFMMTNKDEAYKIIANGFKMKPEEISADMETLKFYGLNENIAFFGTPDKPGPIYDVTKKAGQFYFDKKKISKVPNPADMIDASFLSKLK</sequence>
<dbReference type="InterPro" id="IPR001638">
    <property type="entry name" value="Solute-binding_3/MltF_N"/>
</dbReference>
<dbReference type="PANTHER" id="PTHR30024:SF47">
    <property type="entry name" value="TAURINE-BINDING PERIPLASMIC PROTEIN"/>
    <property type="match status" value="1"/>
</dbReference>
<dbReference type="PROSITE" id="PS51257">
    <property type="entry name" value="PROKAR_LIPOPROTEIN"/>
    <property type="match status" value="1"/>
</dbReference>
<comment type="subcellular location">
    <subcellularLocation>
        <location evidence="1">Periplasm</location>
    </subcellularLocation>
</comment>
<dbReference type="SUPFAM" id="SSF53850">
    <property type="entry name" value="Periplasmic binding protein-like II"/>
    <property type="match status" value="1"/>
</dbReference>
<evidence type="ECO:0000256" key="1">
    <source>
        <dbReference type="ARBA" id="ARBA00004418"/>
    </source>
</evidence>
<dbReference type="GO" id="GO:0042597">
    <property type="term" value="C:periplasmic space"/>
    <property type="evidence" value="ECO:0007669"/>
    <property type="project" value="UniProtKB-SubCell"/>
</dbReference>
<proteinExistence type="inferred from homology"/>
<dbReference type="CDD" id="cd13563">
    <property type="entry name" value="PBP2_SsuA_like_6"/>
    <property type="match status" value="1"/>
</dbReference>
<evidence type="ECO:0000256" key="4">
    <source>
        <dbReference type="ARBA" id="ARBA00022729"/>
    </source>
</evidence>
<keyword evidence="4 5" id="KW-0732">Signal</keyword>
<evidence type="ECO:0000313" key="8">
    <source>
        <dbReference type="Proteomes" id="UP000243333"/>
    </source>
</evidence>
<comment type="similarity">
    <text evidence="2">Belongs to the bacterial solute-binding protein SsuA/TauA family.</text>
</comment>
<accession>A0A1G7MP39</accession>
<reference evidence="8" key="1">
    <citation type="submission" date="2016-10" db="EMBL/GenBank/DDBJ databases">
        <authorList>
            <person name="Varghese N."/>
            <person name="Submissions S."/>
        </authorList>
    </citation>
    <scope>NUCLEOTIDE SEQUENCE [LARGE SCALE GENOMIC DNA]</scope>
    <source>
        <strain evidence="8">DSM 23256</strain>
    </source>
</reference>
<feature type="chain" id="PRO_5039178331" evidence="5">
    <location>
        <begin position="21"/>
        <end position="336"/>
    </location>
</feature>
<dbReference type="Pfam" id="PF09084">
    <property type="entry name" value="NMT1"/>
    <property type="match status" value="1"/>
</dbReference>
<keyword evidence="3" id="KW-0813">Transport</keyword>
<feature type="domain" description="Solute-binding protein family 3/N-terminal" evidence="6">
    <location>
        <begin position="38"/>
        <end position="254"/>
    </location>
</feature>